<proteinExistence type="predicted"/>
<dbReference type="EMBL" id="BGPR01000557">
    <property type="protein sequence ID" value="GBM26288.1"/>
    <property type="molecule type" value="Genomic_DNA"/>
</dbReference>
<evidence type="ECO:0000313" key="2">
    <source>
        <dbReference type="Proteomes" id="UP000499080"/>
    </source>
</evidence>
<dbReference type="Proteomes" id="UP000499080">
    <property type="component" value="Unassembled WGS sequence"/>
</dbReference>
<accession>A0A4Y2EE00</accession>
<name>A0A4Y2EE00_ARAVE</name>
<gene>
    <name evidence="1" type="ORF">AVEN_66526_1</name>
</gene>
<sequence>MNVSSSGSFVMRGFPDFQTTFLGFLPLGEFETSGSLDFCVDLDDINNKLHFVASKSPIELFELICLKLIELTVEESIKYSRQKKGRGVLVVKSRLWGRRVPGSRPHSTEDPPCMGSVARQIVRSGQTSSRWCGVEAWRGGCQTRCRPRQLTVVQNYEVRPKIALVLLQSGTLI</sequence>
<keyword evidence="2" id="KW-1185">Reference proteome</keyword>
<organism evidence="1 2">
    <name type="scientific">Araneus ventricosus</name>
    <name type="common">Orbweaver spider</name>
    <name type="synonym">Epeira ventricosa</name>
    <dbReference type="NCBI Taxonomy" id="182803"/>
    <lineage>
        <taxon>Eukaryota</taxon>
        <taxon>Metazoa</taxon>
        <taxon>Ecdysozoa</taxon>
        <taxon>Arthropoda</taxon>
        <taxon>Chelicerata</taxon>
        <taxon>Arachnida</taxon>
        <taxon>Araneae</taxon>
        <taxon>Araneomorphae</taxon>
        <taxon>Entelegynae</taxon>
        <taxon>Araneoidea</taxon>
        <taxon>Araneidae</taxon>
        <taxon>Araneus</taxon>
    </lineage>
</organism>
<protein>
    <submittedName>
        <fullName evidence="1">Uncharacterized protein</fullName>
    </submittedName>
</protein>
<comment type="caution">
    <text evidence="1">The sequence shown here is derived from an EMBL/GenBank/DDBJ whole genome shotgun (WGS) entry which is preliminary data.</text>
</comment>
<reference evidence="1 2" key="1">
    <citation type="journal article" date="2019" name="Sci. Rep.">
        <title>Orb-weaving spider Araneus ventricosus genome elucidates the spidroin gene catalogue.</title>
        <authorList>
            <person name="Kono N."/>
            <person name="Nakamura H."/>
            <person name="Ohtoshi R."/>
            <person name="Moran D.A.P."/>
            <person name="Shinohara A."/>
            <person name="Yoshida Y."/>
            <person name="Fujiwara M."/>
            <person name="Mori M."/>
            <person name="Tomita M."/>
            <person name="Arakawa K."/>
        </authorList>
    </citation>
    <scope>NUCLEOTIDE SEQUENCE [LARGE SCALE GENOMIC DNA]</scope>
</reference>
<dbReference type="AlphaFoldDB" id="A0A4Y2EE00"/>
<evidence type="ECO:0000313" key="1">
    <source>
        <dbReference type="EMBL" id="GBM26288.1"/>
    </source>
</evidence>